<gene>
    <name evidence="8" type="ORF">COCNU_06G017920</name>
</gene>
<evidence type="ECO:0000313" key="9">
    <source>
        <dbReference type="Proteomes" id="UP000797356"/>
    </source>
</evidence>
<evidence type="ECO:0000313" key="8">
    <source>
        <dbReference type="EMBL" id="KAG1347963.1"/>
    </source>
</evidence>
<dbReference type="InterPro" id="IPR019544">
    <property type="entry name" value="Tetratricopeptide_SHNi-TPR_dom"/>
</dbReference>
<evidence type="ECO:0000256" key="5">
    <source>
        <dbReference type="ARBA" id="ARBA00023242"/>
    </source>
</evidence>
<proteinExistence type="inferred from homology"/>
<comment type="similarity">
    <text evidence="2">Belongs to the NASP family.</text>
</comment>
<feature type="region of interest" description="Disordered" evidence="6">
    <location>
        <begin position="407"/>
        <end position="430"/>
    </location>
</feature>
<dbReference type="GO" id="GO:0005654">
    <property type="term" value="C:nucleoplasm"/>
    <property type="evidence" value="ECO:0007669"/>
    <property type="project" value="TreeGrafter"/>
</dbReference>
<organism evidence="8 9">
    <name type="scientific">Cocos nucifera</name>
    <name type="common">Coconut palm</name>
    <dbReference type="NCBI Taxonomy" id="13894"/>
    <lineage>
        <taxon>Eukaryota</taxon>
        <taxon>Viridiplantae</taxon>
        <taxon>Streptophyta</taxon>
        <taxon>Embryophyta</taxon>
        <taxon>Tracheophyta</taxon>
        <taxon>Spermatophyta</taxon>
        <taxon>Magnoliopsida</taxon>
        <taxon>Liliopsida</taxon>
        <taxon>Arecaceae</taxon>
        <taxon>Arecoideae</taxon>
        <taxon>Cocoseae</taxon>
        <taxon>Attaleinae</taxon>
        <taxon>Cocos</taxon>
    </lineage>
</organism>
<dbReference type="GO" id="GO:0034080">
    <property type="term" value="P:CENP-A containing chromatin assembly"/>
    <property type="evidence" value="ECO:0007669"/>
    <property type="project" value="TreeGrafter"/>
</dbReference>
<dbReference type="AlphaFoldDB" id="A0A8K0N3F4"/>
<feature type="compositionally biased region" description="Polar residues" evidence="6">
    <location>
        <begin position="140"/>
        <end position="164"/>
    </location>
</feature>
<dbReference type="Pfam" id="PF10516">
    <property type="entry name" value="SHNi-TPR"/>
    <property type="match status" value="1"/>
</dbReference>
<name>A0A8K0N3F4_COCNU</name>
<dbReference type="Proteomes" id="UP000797356">
    <property type="component" value="Chromosome 6"/>
</dbReference>
<dbReference type="PANTHER" id="PTHR15081">
    <property type="entry name" value="NUCLEAR AUTOANTIGENIC SPERM PROTEIN NASP -RELATED"/>
    <property type="match status" value="1"/>
</dbReference>
<evidence type="ECO:0000256" key="6">
    <source>
        <dbReference type="SAM" id="MobiDB-lite"/>
    </source>
</evidence>
<reference evidence="8" key="2">
    <citation type="submission" date="2019-07" db="EMBL/GenBank/DDBJ databases">
        <authorList>
            <person name="Yang Y."/>
            <person name="Bocs S."/>
            <person name="Baudouin L."/>
        </authorList>
    </citation>
    <scope>NUCLEOTIDE SEQUENCE</scope>
    <source>
        <tissue evidence="8">Spear leaf of Hainan Tall coconut</tissue>
    </source>
</reference>
<dbReference type="Gene3D" id="1.25.40.10">
    <property type="entry name" value="Tetratricopeptide repeat domain"/>
    <property type="match status" value="1"/>
</dbReference>
<feature type="compositionally biased region" description="Low complexity" evidence="6">
    <location>
        <begin position="417"/>
        <end position="430"/>
    </location>
</feature>
<dbReference type="EMBL" id="CM017877">
    <property type="protein sequence ID" value="KAG1347963.1"/>
    <property type="molecule type" value="Genomic_DNA"/>
</dbReference>
<dbReference type="PANTHER" id="PTHR15081:SF1">
    <property type="entry name" value="NUCLEAR AUTOANTIGENIC SPERM PROTEIN"/>
    <property type="match status" value="1"/>
</dbReference>
<evidence type="ECO:0000256" key="2">
    <source>
        <dbReference type="ARBA" id="ARBA00008402"/>
    </source>
</evidence>
<evidence type="ECO:0000256" key="4">
    <source>
        <dbReference type="ARBA" id="ARBA00022803"/>
    </source>
</evidence>
<evidence type="ECO:0000259" key="7">
    <source>
        <dbReference type="Pfam" id="PF10516"/>
    </source>
</evidence>
<dbReference type="SMART" id="SM00028">
    <property type="entry name" value="TPR"/>
    <property type="match status" value="3"/>
</dbReference>
<dbReference type="SUPFAM" id="SSF48452">
    <property type="entry name" value="TPR-like"/>
    <property type="match status" value="1"/>
</dbReference>
<evidence type="ECO:0000256" key="1">
    <source>
        <dbReference type="ARBA" id="ARBA00004123"/>
    </source>
</evidence>
<dbReference type="InterPro" id="IPR019734">
    <property type="entry name" value="TPR_rpt"/>
</dbReference>
<dbReference type="InterPro" id="IPR011990">
    <property type="entry name" value="TPR-like_helical_dom_sf"/>
</dbReference>
<feature type="region of interest" description="Disordered" evidence="6">
    <location>
        <begin position="135"/>
        <end position="218"/>
    </location>
</feature>
<keyword evidence="5" id="KW-0539">Nucleus</keyword>
<keyword evidence="9" id="KW-1185">Reference proteome</keyword>
<dbReference type="GO" id="GO:0042393">
    <property type="term" value="F:histone binding"/>
    <property type="evidence" value="ECO:0007669"/>
    <property type="project" value="TreeGrafter"/>
</dbReference>
<accession>A0A8K0N3F4</accession>
<feature type="domain" description="Tetratricopeptide SHNi-TPR" evidence="7">
    <location>
        <begin position="250"/>
        <end position="283"/>
    </location>
</feature>
<comment type="caution">
    <text evidence="8">The sequence shown here is derived from an EMBL/GenBank/DDBJ whole genome shotgun (WGS) entry which is preliminary data.</text>
</comment>
<feature type="region of interest" description="Disordered" evidence="6">
    <location>
        <begin position="1"/>
        <end position="67"/>
    </location>
</feature>
<keyword evidence="4" id="KW-0802">TPR repeat</keyword>
<reference evidence="8" key="1">
    <citation type="journal article" date="2017" name="Gigascience">
        <title>The genome draft of coconut (Cocos nucifera).</title>
        <authorList>
            <person name="Xiao Y."/>
            <person name="Xu P."/>
            <person name="Fan H."/>
            <person name="Baudouin L."/>
            <person name="Xia W."/>
            <person name="Bocs S."/>
            <person name="Xu J."/>
            <person name="Li Q."/>
            <person name="Guo A."/>
            <person name="Zhou L."/>
            <person name="Li J."/>
            <person name="Wu Y."/>
            <person name="Ma Z."/>
            <person name="Armero A."/>
            <person name="Issali A.E."/>
            <person name="Liu N."/>
            <person name="Peng M."/>
            <person name="Yang Y."/>
        </authorList>
    </citation>
    <scope>NUCLEOTIDE SEQUENCE</scope>
    <source>
        <tissue evidence="8">Spear leaf of Hainan Tall coconut</tissue>
    </source>
</reference>
<sequence>MSSPDQAPALDAAEMEEKTLAVDPVAPEAEKTLALEEQGNGPSLDGNGDPLSGGAAGSSGPEEESSEKALALADEYFEEGSKAIEAGDFVDAVDCLSRALEIRVAHYGELAQECASAYYKYGCALLYKAQEEADPLGNVPKNTPTNLQKDGTTSVENSENSKASASDDKEGNSRGNNEESGEDFSYLVSLKEGNDKDQEDGNEGSEGDGEDLAEADEDDSDLDLAWKMLDIARAIVEKHPEDSLEEVNILAALGEVSMEREDIETSLSDYQKALSIMECLVEPDNRRIVELNFRICLVLELGSKIEEAIPYCEKAISLCKSRLQRLKENASKSIDSAATNGDPMSDTDKRGNHSGEANSGLSKLEEEIDFLGGISTELEKKLEDLQQIKSNPKSVVSEVMKMLPSKSTYGEKNLPESAARSISSSSSRMGTISGGFDSPTISTDATNGGVTHLGVVGRGIKRATISSVSAEPLPKKPILDSSSEKADSSTSEGVILLLSLGLLCTCVVPMGGHLVQLPKICIGVASILSLS</sequence>
<feature type="region of interest" description="Disordered" evidence="6">
    <location>
        <begin position="330"/>
        <end position="359"/>
    </location>
</feature>
<comment type="subcellular location">
    <subcellularLocation>
        <location evidence="1">Nucleus</location>
    </subcellularLocation>
</comment>
<evidence type="ECO:0000256" key="3">
    <source>
        <dbReference type="ARBA" id="ARBA00022737"/>
    </source>
</evidence>
<keyword evidence="3" id="KW-0677">Repeat</keyword>
<dbReference type="OrthoDB" id="5587616at2759"/>
<feature type="compositionally biased region" description="Acidic residues" evidence="6">
    <location>
        <begin position="197"/>
        <end position="218"/>
    </location>
</feature>
<dbReference type="GO" id="GO:0006335">
    <property type="term" value="P:DNA replication-dependent chromatin assembly"/>
    <property type="evidence" value="ECO:0007669"/>
    <property type="project" value="TreeGrafter"/>
</dbReference>
<protein>
    <submittedName>
        <fullName evidence="8">Protein HGV2</fullName>
    </submittedName>
</protein>
<dbReference type="InterPro" id="IPR051730">
    <property type="entry name" value="NASP-like"/>
</dbReference>